<dbReference type="PANTHER" id="PTHR30477:SF21">
    <property type="entry name" value="ABC-3 PROTEIN"/>
    <property type="match status" value="1"/>
</dbReference>
<dbReference type="EMBL" id="LT629792">
    <property type="protein sequence ID" value="SDT89752.1"/>
    <property type="molecule type" value="Genomic_DNA"/>
</dbReference>
<feature type="transmembrane region" description="Helical" evidence="7">
    <location>
        <begin position="6"/>
        <end position="29"/>
    </location>
</feature>
<dbReference type="SUPFAM" id="SSF81345">
    <property type="entry name" value="ABC transporter involved in vitamin B12 uptake, BtuC"/>
    <property type="match status" value="1"/>
</dbReference>
<comment type="similarity">
    <text evidence="2 6">Belongs to the ABC-3 integral membrane protein family.</text>
</comment>
<evidence type="ECO:0000256" key="3">
    <source>
        <dbReference type="ARBA" id="ARBA00022692"/>
    </source>
</evidence>
<feature type="transmembrane region" description="Helical" evidence="7">
    <location>
        <begin position="139"/>
        <end position="163"/>
    </location>
</feature>
<comment type="subcellular location">
    <subcellularLocation>
        <location evidence="6">Cell membrane</location>
        <topology evidence="6">Multi-pass membrane protein</topology>
    </subcellularLocation>
    <subcellularLocation>
        <location evidence="1">Membrane</location>
        <topology evidence="1">Multi-pass membrane protein</topology>
    </subcellularLocation>
</comment>
<dbReference type="InterPro" id="IPR001626">
    <property type="entry name" value="ABC_TroCD"/>
</dbReference>
<sequence length="283" mass="28302">MISMWTIIALPLVEVIVVGALCGLVGSLAVLSQRIFFTESITHAAFPGAVIGVVGAALVSSSHEALSLGLFIGAGLASLVLALLMHGVSALKGISSQAAAGITLTVGFASGYFLNKWFAPLPLRIDGFLTGSLLACTRIDVIAAALVLIVAGGVWALMGGRLVAVSFDAVNYRASGGRPDLMRLITLGLIIATVTVIIPAVGTVVSISLIAAAPTVLKGRVASTPRFVALSTLASTIIAVVGLGLAVVCGLSAGGTIALVAGGFFVIVEAGSRIASSKLASAI</sequence>
<feature type="transmembrane region" description="Helical" evidence="7">
    <location>
        <begin position="65"/>
        <end position="86"/>
    </location>
</feature>
<dbReference type="Proteomes" id="UP000198976">
    <property type="component" value="Chromosome I"/>
</dbReference>
<feature type="transmembrane region" description="Helical" evidence="7">
    <location>
        <begin position="98"/>
        <end position="119"/>
    </location>
</feature>
<evidence type="ECO:0000256" key="7">
    <source>
        <dbReference type="SAM" id="Phobius"/>
    </source>
</evidence>
<feature type="transmembrane region" description="Helical" evidence="7">
    <location>
        <begin position="237"/>
        <end position="268"/>
    </location>
</feature>
<evidence type="ECO:0000256" key="6">
    <source>
        <dbReference type="RuleBase" id="RU003943"/>
    </source>
</evidence>
<evidence type="ECO:0000256" key="5">
    <source>
        <dbReference type="ARBA" id="ARBA00023136"/>
    </source>
</evidence>
<protein>
    <submittedName>
        <fullName evidence="8">Manganese/iron transport system permease protein</fullName>
    </submittedName>
</protein>
<keyword evidence="3 6" id="KW-0812">Transmembrane</keyword>
<name>A0ABY0V6B0_9ACTO</name>
<organism evidence="8 9">
    <name type="scientific">Schaalia radingae</name>
    <dbReference type="NCBI Taxonomy" id="131110"/>
    <lineage>
        <taxon>Bacteria</taxon>
        <taxon>Bacillati</taxon>
        <taxon>Actinomycetota</taxon>
        <taxon>Actinomycetes</taxon>
        <taxon>Actinomycetales</taxon>
        <taxon>Actinomycetaceae</taxon>
        <taxon>Schaalia</taxon>
    </lineage>
</organism>
<dbReference type="Pfam" id="PF00950">
    <property type="entry name" value="ABC-3"/>
    <property type="match status" value="1"/>
</dbReference>
<evidence type="ECO:0000256" key="1">
    <source>
        <dbReference type="ARBA" id="ARBA00004141"/>
    </source>
</evidence>
<keyword evidence="6" id="KW-0813">Transport</keyword>
<evidence type="ECO:0000256" key="4">
    <source>
        <dbReference type="ARBA" id="ARBA00022989"/>
    </source>
</evidence>
<proteinExistence type="inferred from homology"/>
<feature type="transmembrane region" description="Helical" evidence="7">
    <location>
        <begin position="184"/>
        <end position="217"/>
    </location>
</feature>
<dbReference type="Gene3D" id="1.10.3470.10">
    <property type="entry name" value="ABC transporter involved in vitamin B12 uptake, BtuC"/>
    <property type="match status" value="1"/>
</dbReference>
<keyword evidence="9" id="KW-1185">Reference proteome</keyword>
<evidence type="ECO:0000256" key="2">
    <source>
        <dbReference type="ARBA" id="ARBA00008034"/>
    </source>
</evidence>
<keyword evidence="5 7" id="KW-0472">Membrane</keyword>
<accession>A0ABY0V6B0</accession>
<dbReference type="RefSeq" id="WP_070727434.1">
    <property type="nucleotide sequence ID" value="NZ_LT629792.1"/>
</dbReference>
<feature type="transmembrane region" description="Helical" evidence="7">
    <location>
        <begin position="41"/>
        <end position="59"/>
    </location>
</feature>
<evidence type="ECO:0000313" key="9">
    <source>
        <dbReference type="Proteomes" id="UP000198976"/>
    </source>
</evidence>
<dbReference type="InterPro" id="IPR037294">
    <property type="entry name" value="ABC_BtuC-like"/>
</dbReference>
<gene>
    <name evidence="8" type="ORF">SAMN04489714_0680</name>
</gene>
<evidence type="ECO:0000313" key="8">
    <source>
        <dbReference type="EMBL" id="SDT89752.1"/>
    </source>
</evidence>
<reference evidence="8 9" key="1">
    <citation type="submission" date="2016-10" db="EMBL/GenBank/DDBJ databases">
        <authorList>
            <person name="Varghese N."/>
            <person name="Submissions S."/>
        </authorList>
    </citation>
    <scope>NUCLEOTIDE SEQUENCE [LARGE SCALE GENOMIC DNA]</scope>
    <source>
        <strain evidence="8 9">DSM 9169</strain>
    </source>
</reference>
<dbReference type="PANTHER" id="PTHR30477">
    <property type="entry name" value="ABC-TRANSPORTER METAL-BINDING PROTEIN"/>
    <property type="match status" value="1"/>
</dbReference>
<keyword evidence="4 7" id="KW-1133">Transmembrane helix</keyword>